<dbReference type="OrthoDB" id="9809920at2"/>
<evidence type="ECO:0000313" key="9">
    <source>
        <dbReference type="EMBL" id="SJZ73330.1"/>
    </source>
</evidence>
<comment type="pathway">
    <text evidence="1 7">Metabolic intermediate biosynthesis; chorismate biosynthesis; chorismate from D-erythrose 4-phosphate and phosphoenolpyruvate: step 6/7.</text>
</comment>
<dbReference type="InterPro" id="IPR006264">
    <property type="entry name" value="EPSP_synthase"/>
</dbReference>
<feature type="binding site" evidence="7">
    <location>
        <position position="384"/>
    </location>
    <ligand>
        <name>phosphoenolpyruvate</name>
        <dbReference type="ChEBI" id="CHEBI:58702"/>
    </ligand>
</feature>
<evidence type="ECO:0000313" key="10">
    <source>
        <dbReference type="Proteomes" id="UP000196365"/>
    </source>
</evidence>
<evidence type="ECO:0000256" key="2">
    <source>
        <dbReference type="ARBA" id="ARBA00009948"/>
    </source>
</evidence>
<dbReference type="CDD" id="cd01556">
    <property type="entry name" value="EPSP_synthase"/>
    <property type="match status" value="1"/>
</dbReference>
<keyword evidence="3 7" id="KW-0028">Amino-acid biosynthesis</keyword>
<accession>A0A1T4N1T3</accession>
<reference evidence="9 10" key="1">
    <citation type="submission" date="2017-02" db="EMBL/GenBank/DDBJ databases">
        <authorList>
            <person name="Peterson S.W."/>
        </authorList>
    </citation>
    <scope>NUCLEOTIDE SEQUENCE [LARGE SCALE GENOMIC DNA]</scope>
    <source>
        <strain evidence="9 10">DSM 15102</strain>
    </source>
</reference>
<feature type="binding site" evidence="7">
    <location>
        <position position="26"/>
    </location>
    <ligand>
        <name>3-phosphoshikimate</name>
        <dbReference type="ChEBI" id="CHEBI:145989"/>
    </ligand>
</feature>
<name>A0A1T4N1T3_9FIRM</name>
<feature type="binding site" evidence="7">
    <location>
        <position position="21"/>
    </location>
    <ligand>
        <name>3-phosphoshikimate</name>
        <dbReference type="ChEBI" id="CHEBI:145989"/>
    </ligand>
</feature>
<dbReference type="GO" id="GO:0008652">
    <property type="term" value="P:amino acid biosynthetic process"/>
    <property type="evidence" value="ECO:0007669"/>
    <property type="project" value="UniProtKB-KW"/>
</dbReference>
<dbReference type="InterPro" id="IPR001986">
    <property type="entry name" value="Enolpyruvate_Tfrase_dom"/>
</dbReference>
<dbReference type="Gene3D" id="3.65.10.10">
    <property type="entry name" value="Enolpyruvate transferase domain"/>
    <property type="match status" value="2"/>
</dbReference>
<dbReference type="Pfam" id="PF00275">
    <property type="entry name" value="EPSP_synthase"/>
    <property type="match status" value="1"/>
</dbReference>
<feature type="binding site" evidence="7">
    <location>
        <position position="197"/>
    </location>
    <ligand>
        <name>3-phosphoshikimate</name>
        <dbReference type="ChEBI" id="CHEBI:145989"/>
    </ligand>
</feature>
<dbReference type="InterPro" id="IPR036968">
    <property type="entry name" value="Enolpyruvate_Tfrase_sf"/>
</dbReference>
<dbReference type="GO" id="GO:0009423">
    <property type="term" value="P:chorismate biosynthetic process"/>
    <property type="evidence" value="ECO:0007669"/>
    <property type="project" value="UniProtKB-UniRule"/>
</dbReference>
<evidence type="ECO:0000256" key="1">
    <source>
        <dbReference type="ARBA" id="ARBA00004811"/>
    </source>
</evidence>
<sequence>MKCVKIIPKSLKGSIETPPSKSISHRAIICAGLANGISKVENIEFSKDIEATLEGMKALGIKLLETKENSDTGRHSLTIEGGFPLKVMQDQIDCNESGSTLRFFIPIAVLLNKNITFTGRGKLVERPLDVYYEIFDRQGIFYETNQGKLPLKVKGKLKPGIFPVQGDISSQFISGLMLALPLLDASSKIVMTTPLESRRYVDLTIEVLRKFGIDVKKEKDSSFLIKGSQTYKNGFYRIEGDYSQAAFWMVAGILGGDINCMDLKKNSLQADQAIVDIITKMSGNIQNTFQGIRTIKSDTKAMVIDASQCPDIVPIVTVLGALSNGTTKITNAERLRIKESDRLKAIATELNKLGANIKELKDGLIIEGRKKLRGGVVESWNDHRIAMSLAIAAIRCEQPVTIVNSDAVNKSYPKFWEDYQKLGGQVEEIFMD</sequence>
<dbReference type="PIRSF" id="PIRSF000505">
    <property type="entry name" value="EPSPS"/>
    <property type="match status" value="1"/>
</dbReference>
<feature type="binding site" evidence="7">
    <location>
        <position position="98"/>
    </location>
    <ligand>
        <name>phosphoenolpyruvate</name>
        <dbReference type="ChEBI" id="CHEBI:58702"/>
    </ligand>
</feature>
<dbReference type="PROSITE" id="PS00885">
    <property type="entry name" value="EPSP_SYNTHASE_2"/>
    <property type="match status" value="1"/>
</dbReference>
<organism evidence="9 10">
    <name type="scientific">Garciella nitratireducens DSM 15102</name>
    <dbReference type="NCBI Taxonomy" id="1121911"/>
    <lineage>
        <taxon>Bacteria</taxon>
        <taxon>Bacillati</taxon>
        <taxon>Bacillota</taxon>
        <taxon>Clostridia</taxon>
        <taxon>Eubacteriales</taxon>
        <taxon>Eubacteriaceae</taxon>
        <taxon>Garciella</taxon>
    </lineage>
</organism>
<gene>
    <name evidence="7" type="primary">aroA</name>
    <name evidence="9" type="ORF">SAMN02745973_01526</name>
</gene>
<feature type="binding site" evidence="7">
    <location>
        <position position="171"/>
    </location>
    <ligand>
        <name>phosphoenolpyruvate</name>
        <dbReference type="ChEBI" id="CHEBI:58702"/>
    </ligand>
</feature>
<dbReference type="GO" id="GO:0003866">
    <property type="term" value="F:3-phosphoshikimate 1-carboxyvinyltransferase activity"/>
    <property type="evidence" value="ECO:0007669"/>
    <property type="project" value="UniProtKB-UniRule"/>
</dbReference>
<dbReference type="PANTHER" id="PTHR21090:SF5">
    <property type="entry name" value="PENTAFUNCTIONAL AROM POLYPEPTIDE"/>
    <property type="match status" value="1"/>
</dbReference>
<feature type="binding site" evidence="7">
    <location>
        <position position="169"/>
    </location>
    <ligand>
        <name>3-phosphoshikimate</name>
        <dbReference type="ChEBI" id="CHEBI:145989"/>
    </ligand>
</feature>
<dbReference type="PANTHER" id="PTHR21090">
    <property type="entry name" value="AROM/DEHYDROQUINATE SYNTHASE"/>
    <property type="match status" value="1"/>
</dbReference>
<dbReference type="GO" id="GO:0009073">
    <property type="term" value="P:aromatic amino acid family biosynthetic process"/>
    <property type="evidence" value="ECO:0007669"/>
    <property type="project" value="UniProtKB-KW"/>
</dbReference>
<dbReference type="EMBL" id="FUWV01000009">
    <property type="protein sequence ID" value="SJZ73330.1"/>
    <property type="molecule type" value="Genomic_DNA"/>
</dbReference>
<comment type="catalytic activity">
    <reaction evidence="6">
        <text>3-phosphoshikimate + phosphoenolpyruvate = 5-O-(1-carboxyvinyl)-3-phosphoshikimate + phosphate</text>
        <dbReference type="Rhea" id="RHEA:21256"/>
        <dbReference type="ChEBI" id="CHEBI:43474"/>
        <dbReference type="ChEBI" id="CHEBI:57701"/>
        <dbReference type="ChEBI" id="CHEBI:58702"/>
        <dbReference type="ChEBI" id="CHEBI:145989"/>
        <dbReference type="EC" id="2.5.1.19"/>
    </reaction>
    <physiologicalReaction direction="left-to-right" evidence="6">
        <dbReference type="Rhea" id="RHEA:21257"/>
    </physiologicalReaction>
</comment>
<evidence type="ECO:0000256" key="7">
    <source>
        <dbReference type="HAMAP-Rule" id="MF_00210"/>
    </source>
</evidence>
<keyword evidence="7" id="KW-0963">Cytoplasm</keyword>
<comment type="similarity">
    <text evidence="2 7">Belongs to the EPSP synthase family.</text>
</comment>
<keyword evidence="5 7" id="KW-0057">Aromatic amino acid biosynthesis</keyword>
<evidence type="ECO:0000256" key="6">
    <source>
        <dbReference type="ARBA" id="ARBA00044633"/>
    </source>
</evidence>
<dbReference type="Proteomes" id="UP000196365">
    <property type="component" value="Unassembled WGS sequence"/>
</dbReference>
<comment type="function">
    <text evidence="7">Catalyzes the transfer of the enolpyruvyl moiety of phosphoenolpyruvate (PEP) to the 5-hydroxyl of shikimate-3-phosphate (S3P) to produce enolpyruvyl shikimate-3-phosphate and inorganic phosphate.</text>
</comment>
<proteinExistence type="inferred from homology"/>
<dbReference type="EC" id="2.5.1.19" evidence="7"/>
<feature type="binding site" evidence="7">
    <location>
        <position position="171"/>
    </location>
    <ligand>
        <name>3-phosphoshikimate</name>
        <dbReference type="ChEBI" id="CHEBI:145989"/>
    </ligand>
</feature>
<feature type="binding site" evidence="7">
    <location>
        <position position="22"/>
    </location>
    <ligand>
        <name>3-phosphoshikimate</name>
        <dbReference type="ChEBI" id="CHEBI:145989"/>
    </ligand>
</feature>
<feature type="binding site" evidence="7">
    <location>
        <position position="410"/>
    </location>
    <ligand>
        <name>phosphoenolpyruvate</name>
        <dbReference type="ChEBI" id="CHEBI:58702"/>
    </ligand>
</feature>
<evidence type="ECO:0000256" key="5">
    <source>
        <dbReference type="ARBA" id="ARBA00023141"/>
    </source>
</evidence>
<evidence type="ECO:0000256" key="3">
    <source>
        <dbReference type="ARBA" id="ARBA00022605"/>
    </source>
</evidence>
<evidence type="ECO:0000259" key="8">
    <source>
        <dbReference type="Pfam" id="PF00275"/>
    </source>
</evidence>
<keyword evidence="4 7" id="KW-0808">Transferase</keyword>
<comment type="caution">
    <text evidence="7">Lacks conserved residue(s) required for the propagation of feature annotation.</text>
</comment>
<feature type="binding site" evidence="7">
    <location>
        <position position="21"/>
    </location>
    <ligand>
        <name>phosphoenolpyruvate</name>
        <dbReference type="ChEBI" id="CHEBI:58702"/>
    </ligand>
</feature>
<feature type="binding site" evidence="7">
    <location>
        <position position="170"/>
    </location>
    <ligand>
        <name>3-phosphoshikimate</name>
        <dbReference type="ChEBI" id="CHEBI:145989"/>
    </ligand>
</feature>
<dbReference type="UniPathway" id="UPA00053">
    <property type="reaction ID" value="UER00089"/>
</dbReference>
<keyword evidence="10" id="KW-1185">Reference proteome</keyword>
<dbReference type="InterPro" id="IPR023193">
    <property type="entry name" value="EPSP_synthase_CS"/>
</dbReference>
<comment type="subunit">
    <text evidence="7">Monomer.</text>
</comment>
<dbReference type="GO" id="GO:0005737">
    <property type="term" value="C:cytoplasm"/>
    <property type="evidence" value="ECO:0007669"/>
    <property type="project" value="UniProtKB-SubCell"/>
</dbReference>
<feature type="binding site" evidence="7">
    <location>
        <position position="342"/>
    </location>
    <ligand>
        <name>phosphoenolpyruvate</name>
        <dbReference type="ChEBI" id="CHEBI:58702"/>
    </ligand>
</feature>
<feature type="binding site" evidence="7">
    <location>
        <position position="126"/>
    </location>
    <ligand>
        <name>phosphoenolpyruvate</name>
        <dbReference type="ChEBI" id="CHEBI:58702"/>
    </ligand>
</feature>
<comment type="subcellular location">
    <subcellularLocation>
        <location evidence="7">Cytoplasm</location>
    </subcellularLocation>
</comment>
<dbReference type="AlphaFoldDB" id="A0A1T4N1T3"/>
<dbReference type="SUPFAM" id="SSF55205">
    <property type="entry name" value="EPT/RTPC-like"/>
    <property type="match status" value="1"/>
</dbReference>
<feature type="domain" description="Enolpyruvate transferase" evidence="8">
    <location>
        <begin position="8"/>
        <end position="417"/>
    </location>
</feature>
<dbReference type="InterPro" id="IPR013792">
    <property type="entry name" value="RNA3'P_cycl/enolpyr_Trfase_a/b"/>
</dbReference>
<feature type="active site" description="Proton acceptor" evidence="7">
    <location>
        <position position="311"/>
    </location>
</feature>
<dbReference type="HAMAP" id="MF_00210">
    <property type="entry name" value="EPSP_synth"/>
    <property type="match status" value="1"/>
</dbReference>
<dbReference type="NCBIfam" id="TIGR01356">
    <property type="entry name" value="aroA"/>
    <property type="match status" value="1"/>
</dbReference>
<feature type="binding site" evidence="7">
    <location>
        <position position="311"/>
    </location>
    <ligand>
        <name>3-phosphoshikimate</name>
        <dbReference type="ChEBI" id="CHEBI:145989"/>
    </ligand>
</feature>
<feature type="binding site" evidence="7">
    <location>
        <position position="338"/>
    </location>
    <ligand>
        <name>3-phosphoshikimate</name>
        <dbReference type="ChEBI" id="CHEBI:145989"/>
    </ligand>
</feature>
<protein>
    <recommendedName>
        <fullName evidence="7">3-phosphoshikimate 1-carboxyvinyltransferase</fullName>
        <ecNumber evidence="7">2.5.1.19</ecNumber>
    </recommendedName>
    <alternativeName>
        <fullName evidence="7">5-enolpyruvylshikimate-3-phosphate synthase</fullName>
        <shortName evidence="7">EPSP synthase</shortName>
        <shortName evidence="7">EPSPS</shortName>
    </alternativeName>
</protein>
<evidence type="ECO:0000256" key="4">
    <source>
        <dbReference type="ARBA" id="ARBA00022679"/>
    </source>
</evidence>
<dbReference type="RefSeq" id="WP_087678942.1">
    <property type="nucleotide sequence ID" value="NZ_FUWV01000009.1"/>
</dbReference>